<dbReference type="OrthoDB" id="330179at2759"/>
<feature type="compositionally biased region" description="Basic and acidic residues" evidence="1">
    <location>
        <begin position="316"/>
        <end position="337"/>
    </location>
</feature>
<protein>
    <submittedName>
        <fullName evidence="2">Uncharacterized protein</fullName>
    </submittedName>
</protein>
<gene>
    <name evidence="2" type="ORF">TGP89_262440</name>
</gene>
<comment type="caution">
    <text evidence="2">The sequence shown here is derived from an EMBL/GenBank/DDBJ whole genome shotgun (WGS) entry which is preliminary data.</text>
</comment>
<feature type="region of interest" description="Disordered" evidence="1">
    <location>
        <begin position="305"/>
        <end position="345"/>
    </location>
</feature>
<proteinExistence type="predicted"/>
<evidence type="ECO:0000256" key="1">
    <source>
        <dbReference type="SAM" id="MobiDB-lite"/>
    </source>
</evidence>
<feature type="region of interest" description="Disordered" evidence="1">
    <location>
        <begin position="232"/>
        <end position="289"/>
    </location>
</feature>
<name>A0A086JSU5_TOXGO</name>
<dbReference type="VEuPathDB" id="ToxoDB:TGP89_262440"/>
<dbReference type="AlphaFoldDB" id="A0A086JSU5"/>
<dbReference type="EMBL" id="AEYI02001613">
    <property type="protein sequence ID" value="KFG35213.1"/>
    <property type="molecule type" value="Genomic_DNA"/>
</dbReference>
<organism evidence="2 3">
    <name type="scientific">Toxoplasma gondii p89</name>
    <dbReference type="NCBI Taxonomy" id="943119"/>
    <lineage>
        <taxon>Eukaryota</taxon>
        <taxon>Sar</taxon>
        <taxon>Alveolata</taxon>
        <taxon>Apicomplexa</taxon>
        <taxon>Conoidasida</taxon>
        <taxon>Coccidia</taxon>
        <taxon>Eucoccidiorida</taxon>
        <taxon>Eimeriorina</taxon>
        <taxon>Sarcocystidae</taxon>
        <taxon>Toxoplasma</taxon>
    </lineage>
</organism>
<feature type="region of interest" description="Disordered" evidence="1">
    <location>
        <begin position="404"/>
        <end position="449"/>
    </location>
</feature>
<feature type="compositionally biased region" description="Basic and acidic residues" evidence="1">
    <location>
        <begin position="246"/>
        <end position="259"/>
    </location>
</feature>
<accession>A0A086JSU5</accession>
<dbReference type="Proteomes" id="UP000028828">
    <property type="component" value="Unassembled WGS sequence"/>
</dbReference>
<feature type="compositionally biased region" description="Low complexity" evidence="1">
    <location>
        <begin position="276"/>
        <end position="289"/>
    </location>
</feature>
<sequence length="492" mass="54589">MILHCLIRSHSRRLKSDAFSLIRYYSWGMRAVEEEAAACEATIKRVQQTEKLRRSTGTISGDDLSSNFLPLRLRGVPRMSQVEECGTSERRCSASMLDAPAGSLNNNFTVPKRAVTSSSAAHDYGGIFIRRNSSGQAIVPSSASVSDVGQAVRAPRRDRTILLPPRGSPRRPQLGPELSSLDSSGRPPDCWTAPGRNVSDRLRNTLRQRIYEPRTEEAPCCTPLVCSRPRYSRGDLPEGSSPSDGHCCDSDTREPEGSRTRRRFMRPGLRETGELSTGASPAASSSSFDSHTWRLNSFTEHSSFVENCGGSGGPEAGDKKADRESWSSRGYGRDRNRSPYCHPNDEKDDLVISYMGGETASLASRGDFDLTVNARQASPFFSRTARQVASYFQKPYDQITYCPEALPRPLDHHSPGSPNKLQDPSEESDNFNPSDIRLRPTQSPCPPVTITYKSEKQSIWEDPKPEEEKIRARVHVVGRNWPPPMAPQFLPS</sequence>
<feature type="region of interest" description="Disordered" evidence="1">
    <location>
        <begin position="161"/>
        <end position="197"/>
    </location>
</feature>
<reference evidence="2 3" key="1">
    <citation type="submission" date="2014-03" db="EMBL/GenBank/DDBJ databases">
        <authorList>
            <person name="Sibley D."/>
            <person name="Venepally P."/>
            <person name="Karamycheva S."/>
            <person name="Hadjithomas M."/>
            <person name="Khan A."/>
            <person name="Brunk B."/>
            <person name="Roos D."/>
            <person name="Caler E."/>
            <person name="Lorenzi H."/>
        </authorList>
    </citation>
    <scope>NUCLEOTIDE SEQUENCE [LARGE SCALE GENOMIC DNA]</scope>
    <source>
        <strain evidence="3">p89</strain>
    </source>
</reference>
<evidence type="ECO:0000313" key="3">
    <source>
        <dbReference type="Proteomes" id="UP000028828"/>
    </source>
</evidence>
<evidence type="ECO:0000313" key="2">
    <source>
        <dbReference type="EMBL" id="KFG35213.1"/>
    </source>
</evidence>